<dbReference type="EMBL" id="BMAW01068415">
    <property type="protein sequence ID" value="GFT64263.1"/>
    <property type="molecule type" value="Genomic_DNA"/>
</dbReference>
<name>A0A8X6PF92_NEPPI</name>
<proteinExistence type="predicted"/>
<sequence length="83" mass="9462">MLRKCFIFSSPKHLRYNCPELKKESEPEKPSNFEVQTYFVVPQKGLPLKDITPGDKTICSLIDTGSSVSLFREDVSTKIAQRL</sequence>
<dbReference type="OrthoDB" id="6466362at2759"/>
<gene>
    <name evidence="1" type="ORF">NPIL_245741</name>
</gene>
<accession>A0A8X6PF92</accession>
<organism evidence="1 2">
    <name type="scientific">Nephila pilipes</name>
    <name type="common">Giant wood spider</name>
    <name type="synonym">Nephila maculata</name>
    <dbReference type="NCBI Taxonomy" id="299642"/>
    <lineage>
        <taxon>Eukaryota</taxon>
        <taxon>Metazoa</taxon>
        <taxon>Ecdysozoa</taxon>
        <taxon>Arthropoda</taxon>
        <taxon>Chelicerata</taxon>
        <taxon>Arachnida</taxon>
        <taxon>Araneae</taxon>
        <taxon>Araneomorphae</taxon>
        <taxon>Entelegynae</taxon>
        <taxon>Araneoidea</taxon>
        <taxon>Nephilidae</taxon>
        <taxon>Nephila</taxon>
    </lineage>
</organism>
<dbReference type="Proteomes" id="UP000887013">
    <property type="component" value="Unassembled WGS sequence"/>
</dbReference>
<evidence type="ECO:0000313" key="2">
    <source>
        <dbReference type="Proteomes" id="UP000887013"/>
    </source>
</evidence>
<dbReference type="AlphaFoldDB" id="A0A8X6PF92"/>
<comment type="caution">
    <text evidence="1">The sequence shown here is derived from an EMBL/GenBank/DDBJ whole genome shotgun (WGS) entry which is preliminary data.</text>
</comment>
<evidence type="ECO:0000313" key="1">
    <source>
        <dbReference type="EMBL" id="GFT64263.1"/>
    </source>
</evidence>
<reference evidence="1" key="1">
    <citation type="submission" date="2020-08" db="EMBL/GenBank/DDBJ databases">
        <title>Multicomponent nature underlies the extraordinary mechanical properties of spider dragline silk.</title>
        <authorList>
            <person name="Kono N."/>
            <person name="Nakamura H."/>
            <person name="Mori M."/>
            <person name="Yoshida Y."/>
            <person name="Ohtoshi R."/>
            <person name="Malay A.D."/>
            <person name="Moran D.A.P."/>
            <person name="Tomita M."/>
            <person name="Numata K."/>
            <person name="Arakawa K."/>
        </authorList>
    </citation>
    <scope>NUCLEOTIDE SEQUENCE</scope>
</reference>
<keyword evidence="2" id="KW-1185">Reference proteome</keyword>
<protein>
    <recommendedName>
        <fullName evidence="3">Peptidase A2 domain-containing protein</fullName>
    </recommendedName>
</protein>
<evidence type="ECO:0008006" key="3">
    <source>
        <dbReference type="Google" id="ProtNLM"/>
    </source>
</evidence>